<evidence type="ECO:0000313" key="5">
    <source>
        <dbReference type="EMBL" id="MVL46198.1"/>
    </source>
</evidence>
<dbReference type="RefSeq" id="WP_001805726.1">
    <property type="nucleotide sequence ID" value="NZ_AP017891.1"/>
</dbReference>
<dbReference type="Proteomes" id="UP000434412">
    <property type="component" value="Unassembled WGS sequence"/>
</dbReference>
<evidence type="ECO:0000313" key="16">
    <source>
        <dbReference type="Proteomes" id="UP000502818"/>
    </source>
</evidence>
<reference evidence="7 13" key="4">
    <citation type="submission" date="2017-11" db="EMBL/GenBank/DDBJ databases">
        <authorList>
            <person name="Founou R.C."/>
            <person name="Founou L."/>
            <person name="Allam M."/>
            <person name="Ismail A."/>
            <person name="Essack S.Y."/>
        </authorList>
    </citation>
    <scope>NUCLEOTIDE SEQUENCE [LARGE SCALE GENOMIC DNA]</scope>
    <source>
        <strain evidence="7 13">G703N2B1</strain>
    </source>
</reference>
<proteinExistence type="predicted"/>
<evidence type="ECO:0000313" key="15">
    <source>
        <dbReference type="Proteomes" id="UP000463077"/>
    </source>
</evidence>
<dbReference type="Proteomes" id="UP000502818">
    <property type="component" value="Chromosome"/>
</dbReference>
<name>A0A0H2CGW4_STAAU</name>
<reference evidence="1 11" key="2">
    <citation type="submission" date="2015-04" db="EMBL/GenBank/DDBJ databases">
        <authorList>
            <person name="Syromyatnikov M.Y."/>
            <person name="Popov V.N."/>
        </authorList>
    </citation>
    <scope>NUCLEOTIDE SEQUENCE [LARGE SCALE GENOMIC DNA]</scope>
    <source>
        <strain evidence="1 11">AH1</strain>
    </source>
</reference>
<dbReference type="Proteomes" id="UP000197894">
    <property type="component" value="Unassembled WGS sequence"/>
</dbReference>
<dbReference type="PATRIC" id="fig|1280.2194.peg.1732"/>
<dbReference type="Proteomes" id="UP000238775">
    <property type="component" value="Unassembled WGS sequence"/>
</dbReference>
<sequence length="38" mass="4665">MANYAIYFNNININSIMSLNDNNYQFERVNERNEYRES</sequence>
<reference evidence="5 14" key="7">
    <citation type="submission" date="2019-11" db="EMBL/GenBank/DDBJ databases">
        <title>Implementation of targeted gown and glove precautions to prevent Staphylococcus aureus acquisition in community-based nursing homes.</title>
        <authorList>
            <person name="Stine O.C."/>
        </authorList>
    </citation>
    <scope>NUCLEOTIDE SEQUENCE [LARGE SCALE GENOMIC DNA]</scope>
    <source>
        <strain evidence="5 14">S_2023.LVRQ.AN</strain>
    </source>
</reference>
<dbReference type="AlphaFoldDB" id="A0A0H2CGW4"/>
<dbReference type="EMBL" id="JAIGOF010000002">
    <property type="protein sequence ID" value="MBX8593459.1"/>
    <property type="molecule type" value="Genomic_DNA"/>
</dbReference>
<evidence type="ECO:0000313" key="13">
    <source>
        <dbReference type="Proteomes" id="UP000238775"/>
    </source>
</evidence>
<dbReference type="KEGG" id="sams:NI36_11750"/>
<reference evidence="9 16" key="8">
    <citation type="submission" date="2020-04" db="EMBL/GenBank/DDBJ databases">
        <authorList>
            <person name="Kim J.-M."/>
            <person name="Chung S.H."/>
            <person name="Kim I."/>
            <person name="Kim J.-S."/>
        </authorList>
    </citation>
    <scope>NUCLEOTIDE SEQUENCE [LARGE SCALE GENOMIC DNA]</scope>
    <source>
        <strain evidence="9">HL20709</strain>
    </source>
</reference>
<evidence type="ECO:0000313" key="3">
    <source>
        <dbReference type="EMBL" id="MBX8593459.1"/>
    </source>
</evidence>
<evidence type="ECO:0000313" key="11">
    <source>
        <dbReference type="Proteomes" id="UP000039437"/>
    </source>
</evidence>
<evidence type="ECO:0000313" key="2">
    <source>
        <dbReference type="EMBL" id="KIT96912.1"/>
    </source>
</evidence>
<reference evidence="4 15" key="5">
    <citation type="journal article" date="2019" name="Int. J. Infect. Dis.">
        <title>Characterization of a community-acquired methicillin-resistant sequence type 338 Staphylococcus aureus strain containing a staphylococcal cassette chromosome mec type VT.</title>
        <authorList>
            <person name="Chen Y."/>
            <person name="Hong J."/>
            <person name="Chen Y."/>
            <person name="Wang H."/>
            <person name="Yu Y."/>
            <person name="Qu T."/>
        </authorList>
    </citation>
    <scope>NUCLEOTIDE SEQUENCE [LARGE SCALE GENOMIC DNA]</scope>
    <source>
        <strain evidence="4 15">LJ05</strain>
    </source>
</reference>
<evidence type="ECO:0000313" key="8">
    <source>
        <dbReference type="EMBL" id="QCT58138.1"/>
    </source>
</evidence>
<dbReference type="Proteomes" id="UP000039437">
    <property type="component" value="Unassembled WGS sequence"/>
</dbReference>
<evidence type="ECO:0000313" key="14">
    <source>
        <dbReference type="Proteomes" id="UP000434412"/>
    </source>
</evidence>
<organism evidence="1 11">
    <name type="scientific">Staphylococcus aureus</name>
    <dbReference type="NCBI Taxonomy" id="1280"/>
    <lineage>
        <taxon>Bacteria</taxon>
        <taxon>Bacillati</taxon>
        <taxon>Bacillota</taxon>
        <taxon>Bacilli</taxon>
        <taxon>Bacillales</taxon>
        <taxon>Staphylococcaceae</taxon>
        <taxon>Staphylococcus</taxon>
    </lineage>
</organism>
<dbReference type="EMBL" id="CVOQ01000035">
    <property type="protein sequence ID" value="CRI17810.1"/>
    <property type="molecule type" value="Genomic_DNA"/>
</dbReference>
<evidence type="ECO:0000313" key="1">
    <source>
        <dbReference type="EMBL" id="CRI17810.1"/>
    </source>
</evidence>
<dbReference type="EMBL" id="CP053070">
    <property type="protein sequence ID" value="QJR08480.1"/>
    <property type="molecule type" value="Genomic_DNA"/>
</dbReference>
<evidence type="ECO:0000313" key="7">
    <source>
        <dbReference type="EMBL" id="PPJ72766.1"/>
    </source>
</evidence>
<dbReference type="Proteomes" id="UP000309390">
    <property type="component" value="Unassembled WGS sequence"/>
</dbReference>
<reference evidence="3" key="9">
    <citation type="submission" date="2021-08" db="EMBL/GenBank/DDBJ databases">
        <title>Whole-genome sequencing of local methicillin-resistant S. aureus strain Lr2.</title>
        <authorList>
            <person name="Ali A."/>
            <person name="Ullah N."/>
        </authorList>
    </citation>
    <scope>NUCLEOTIDE SEQUENCE</scope>
    <source>
        <strain evidence="3">Lr2</strain>
    </source>
</reference>
<accession>A0A0H2CGW4</accession>
<dbReference type="EMBL" id="WPVZ01000630">
    <property type="protein sequence ID" value="MVL46198.1"/>
    <property type="molecule type" value="Genomic_DNA"/>
</dbReference>
<evidence type="ECO:0000313" key="12">
    <source>
        <dbReference type="Proteomes" id="UP000197894"/>
    </source>
</evidence>
<evidence type="ECO:0000313" key="9">
    <source>
        <dbReference type="EMBL" id="QJR08480.1"/>
    </source>
</evidence>
<reference evidence="8" key="6">
    <citation type="submission" date="2019-04" db="EMBL/GenBank/DDBJ databases">
        <title>Whole-genome sequencing of local methicillin-resistant S. aureus strain Lr2.</title>
        <authorList>
            <person name="Ullah N."/>
            <person name="Ali A."/>
        </authorList>
    </citation>
    <scope>NUCLEOTIDE SEQUENCE [LARGE SCALE GENOMIC DNA]</scope>
    <source>
        <strain evidence="8">Lr2</strain>
    </source>
</reference>
<dbReference type="Proteomes" id="UP000463077">
    <property type="component" value="Unassembled WGS sequence"/>
</dbReference>
<dbReference type="EMBL" id="LNJK01000005">
    <property type="protein sequence ID" value="OWT15559.1"/>
    <property type="molecule type" value="Genomic_DNA"/>
</dbReference>
<dbReference type="EMBL" id="JXIG01000626">
    <property type="protein sequence ID" value="KIT96912.1"/>
    <property type="molecule type" value="Genomic_DNA"/>
</dbReference>
<dbReference type="EMBL" id="WFHO01000016">
    <property type="protein sequence ID" value="MUG52606.1"/>
    <property type="molecule type" value="Genomic_DNA"/>
</dbReference>
<gene>
    <name evidence="6" type="ORF">AS572_09485</name>
    <name evidence="1" type="ORF">BN1321_400023</name>
    <name evidence="7" type="ORF">CV021_12150</name>
    <name evidence="3" type="ORF">E1948_02370</name>
    <name evidence="8" type="ORF">E1948_12550</name>
    <name evidence="4" type="ORF">GAY54_08570</name>
    <name evidence="5" type="ORF">GO941_11965</name>
    <name evidence="9" type="ORF">HH313_002449</name>
    <name evidence="2" type="ORF">QU38_07605</name>
</gene>
<reference evidence="6 12" key="3">
    <citation type="journal article" date="2017" name="BMC Genomics">
        <title>Prophages and adaptation of Staphylococcus aureus ST398 to the human clinic.</title>
        <authorList>
            <consortium name="Regional Infection Control Group of the Centre Region"/>
            <person name="Diene S.M."/>
            <person name="Corvaglia A.R."/>
            <person name="Francois P."/>
            <person name="van der Mee-Marquet N."/>
        </authorList>
    </citation>
    <scope>NUCLEOTIDE SEQUENCE [LARGE SCALE GENOMIC DNA]</scope>
    <source>
        <strain evidence="6 12">SA13-246</strain>
    </source>
</reference>
<protein>
    <submittedName>
        <fullName evidence="1">Uncharacterized protein</fullName>
    </submittedName>
</protein>
<dbReference type="EMBL" id="CP038850">
    <property type="protein sequence ID" value="QCT58138.1"/>
    <property type="molecule type" value="Genomic_DNA"/>
</dbReference>
<dbReference type="EMBL" id="PGWZ01000420">
    <property type="protein sequence ID" value="PPJ72766.1"/>
    <property type="molecule type" value="Genomic_DNA"/>
</dbReference>
<evidence type="ECO:0000313" key="6">
    <source>
        <dbReference type="EMBL" id="OWT15559.1"/>
    </source>
</evidence>
<evidence type="ECO:0000313" key="4">
    <source>
        <dbReference type="EMBL" id="MUG52606.1"/>
    </source>
</evidence>
<accession>A0A0D1GWZ3</accession>
<evidence type="ECO:0000313" key="10">
    <source>
        <dbReference type="Proteomes" id="UP000032274"/>
    </source>
</evidence>
<dbReference type="Proteomes" id="UP000032274">
    <property type="component" value="Unassembled WGS sequence"/>
</dbReference>
<reference evidence="2 10" key="1">
    <citation type="submission" date="2015-01" db="EMBL/GenBank/DDBJ databases">
        <title>Characterization of Swiss Staphylococcus aureus strains involved in food poisoning.</title>
        <authorList>
            <person name="Crovadore J."/>
            <person name="Chablais R."/>
            <person name="Tonacini J."/>
            <person name="Schnyder B."/>
            <person name="Lefort F."/>
        </authorList>
    </citation>
    <scope>NUCLEOTIDE SEQUENCE [LARGE SCALE GENOMIC DNA]</scope>
    <source>
        <strain evidence="2 10">SA-120</strain>
    </source>
</reference>